<protein>
    <submittedName>
        <fullName evidence="3">HD-GYP domain-containing protein (C-di-GMP phosphodiesterase class II)</fullName>
    </submittedName>
</protein>
<accession>A0A4R8LWY6</accession>
<keyword evidence="4" id="KW-1185">Reference proteome</keyword>
<dbReference type="EMBL" id="SORI01000036">
    <property type="protein sequence ID" value="TDY52597.1"/>
    <property type="molecule type" value="Genomic_DNA"/>
</dbReference>
<dbReference type="SUPFAM" id="SSF109604">
    <property type="entry name" value="HD-domain/PDEase-like"/>
    <property type="match status" value="1"/>
</dbReference>
<dbReference type="PROSITE" id="PS51831">
    <property type="entry name" value="HD"/>
    <property type="match status" value="1"/>
</dbReference>
<evidence type="ECO:0000313" key="4">
    <source>
        <dbReference type="Proteomes" id="UP000295066"/>
    </source>
</evidence>
<evidence type="ECO:0000313" key="3">
    <source>
        <dbReference type="EMBL" id="TDY52597.1"/>
    </source>
</evidence>
<dbReference type="InterPro" id="IPR003607">
    <property type="entry name" value="HD/PDEase_dom"/>
</dbReference>
<reference evidence="3 4" key="1">
    <citation type="submission" date="2019-03" db="EMBL/GenBank/DDBJ databases">
        <title>Genomic Encyclopedia of Type Strains, Phase IV (KMG-IV): sequencing the most valuable type-strain genomes for metagenomic binning, comparative biology and taxonomic classification.</title>
        <authorList>
            <person name="Goeker M."/>
        </authorList>
    </citation>
    <scope>NUCLEOTIDE SEQUENCE [LARGE SCALE GENOMIC DNA]</scope>
    <source>
        <strain evidence="3 4">DSM 25964</strain>
    </source>
</reference>
<dbReference type="InterPro" id="IPR037522">
    <property type="entry name" value="HD_GYP_dom"/>
</dbReference>
<dbReference type="PANTHER" id="PTHR43155">
    <property type="entry name" value="CYCLIC DI-GMP PHOSPHODIESTERASE PA4108-RELATED"/>
    <property type="match status" value="1"/>
</dbReference>
<proteinExistence type="predicted"/>
<dbReference type="Gene3D" id="1.10.3210.10">
    <property type="entry name" value="Hypothetical protein af1432"/>
    <property type="match status" value="1"/>
</dbReference>
<name>A0A4R8LWY6_9BACT</name>
<dbReference type="CDD" id="cd00077">
    <property type="entry name" value="HDc"/>
    <property type="match status" value="1"/>
</dbReference>
<dbReference type="AlphaFoldDB" id="A0A4R8LWY6"/>
<dbReference type="InterPro" id="IPR006674">
    <property type="entry name" value="HD_domain"/>
</dbReference>
<dbReference type="Pfam" id="PF13487">
    <property type="entry name" value="HD_5"/>
    <property type="match status" value="1"/>
</dbReference>
<dbReference type="RefSeq" id="WP_133959234.1">
    <property type="nucleotide sequence ID" value="NZ_SORI01000036.1"/>
</dbReference>
<dbReference type="Proteomes" id="UP000295066">
    <property type="component" value="Unassembled WGS sequence"/>
</dbReference>
<organism evidence="3 4">
    <name type="scientific">Aminivibrio pyruvatiphilus</name>
    <dbReference type="NCBI Taxonomy" id="1005740"/>
    <lineage>
        <taxon>Bacteria</taxon>
        <taxon>Thermotogati</taxon>
        <taxon>Synergistota</taxon>
        <taxon>Synergistia</taxon>
        <taxon>Synergistales</taxon>
        <taxon>Aminobacteriaceae</taxon>
        <taxon>Aminivibrio</taxon>
    </lineage>
</organism>
<evidence type="ECO:0000259" key="1">
    <source>
        <dbReference type="PROSITE" id="PS51831"/>
    </source>
</evidence>
<feature type="domain" description="HD" evidence="1">
    <location>
        <begin position="150"/>
        <end position="274"/>
    </location>
</feature>
<dbReference type="OrthoDB" id="5162at2"/>
<comment type="caution">
    <text evidence="3">The sequence shown here is derived from an EMBL/GenBank/DDBJ whole genome shotgun (WGS) entry which is preliminary data.</text>
</comment>
<gene>
    <name evidence="3" type="ORF">C8D99_13617</name>
</gene>
<dbReference type="SMART" id="SM00471">
    <property type="entry name" value="HDc"/>
    <property type="match status" value="1"/>
</dbReference>
<evidence type="ECO:0000259" key="2">
    <source>
        <dbReference type="PROSITE" id="PS51832"/>
    </source>
</evidence>
<sequence>MNSVKFIPVDLLFDEEGTIAADVVSPSSVLLLPAGLHLQSLRKTHPGALNLLRNHGITKIPVKKAVFFTIEEFRNVLRRVQPPVSLLNPLAAQVAAHQMEVVYSHIRNRAVREKGIRTLITLGNTLCRQVKKTPQITLSLGEDAERKQTPFLHGINVSLLAGHIAGRIFPLWPGFTESVTVAGLLHDIGKSFLLPFSDGQGRKTSVPDRQAIHTHSLLGEALLRDAGVTAQDVLSAVRSHHESWDGSGYPDGLVGEAIPVGARIVAVANFFENLVSTCDSRGKKRSDQAVSSLLATANGRFDKFIVRALLASVGLFPPGAVVELSDGRRGVVLESKERDLVRPRVLLVTGEESEKDAIPAVIDLKTTANVFIRQVYDDYGKMTVPPLRREGRSSVLFRKYHAPSSMG</sequence>
<dbReference type="PANTHER" id="PTHR43155:SF2">
    <property type="entry name" value="CYCLIC DI-GMP PHOSPHODIESTERASE PA4108"/>
    <property type="match status" value="1"/>
</dbReference>
<feature type="domain" description="HD-GYP" evidence="2">
    <location>
        <begin position="129"/>
        <end position="325"/>
    </location>
</feature>
<dbReference type="PROSITE" id="PS51832">
    <property type="entry name" value="HD_GYP"/>
    <property type="match status" value="1"/>
</dbReference>